<dbReference type="PANTHER" id="PTHR30536">
    <property type="entry name" value="ALTRONATE/GALACTARATE DEHYDRATASE"/>
    <property type="match status" value="1"/>
</dbReference>
<dbReference type="EC" id="4.2.1.7" evidence="3"/>
<keyword evidence="1 3" id="KW-0456">Lyase</keyword>
<reference evidence="4" key="1">
    <citation type="journal article" date="2013" name="Genome Announc.">
        <title>Genome Sequence of Halanaerobium saccharolyticum subsp. saccharolyticum Strain DSM 6643T, a Halophilic Hydrogen-Producing Bacterium.</title>
        <authorList>
            <person name="Kivisto A."/>
            <person name="Larjo A."/>
            <person name="Ciranna A."/>
            <person name="Santala V."/>
            <person name="Roos C."/>
            <person name="Karp M."/>
        </authorList>
    </citation>
    <scope>NUCLEOTIDE SEQUENCE [LARGE SCALE GENOMIC DNA]</scope>
    <source>
        <strain evidence="4">DSM 6643</strain>
    </source>
</reference>
<comment type="caution">
    <text evidence="3">The sequence shown here is derived from an EMBL/GenBank/DDBJ whole genome shotgun (WGS) entry which is preliminary data.</text>
</comment>
<dbReference type="Pfam" id="PF08666">
    <property type="entry name" value="SAF"/>
    <property type="match status" value="1"/>
</dbReference>
<dbReference type="InterPro" id="IPR044144">
    <property type="entry name" value="SAF_UxaA/GarD"/>
</dbReference>
<dbReference type="InterPro" id="IPR052172">
    <property type="entry name" value="UxaA_altronate/galactarate_dh"/>
</dbReference>
<dbReference type="GO" id="GO:0008789">
    <property type="term" value="F:altronate dehydratase activity"/>
    <property type="evidence" value="ECO:0007669"/>
    <property type="project" value="UniProtKB-EC"/>
</dbReference>
<feature type="domain" description="SAF" evidence="2">
    <location>
        <begin position="16"/>
        <end position="87"/>
    </location>
</feature>
<dbReference type="PANTHER" id="PTHR30536:SF5">
    <property type="entry name" value="ALTRONATE DEHYDRATASE"/>
    <property type="match status" value="1"/>
</dbReference>
<organism evidence="3 4">
    <name type="scientific">Halanaerobium saccharolyticum subsp. saccharolyticum DSM 6643</name>
    <dbReference type="NCBI Taxonomy" id="1293054"/>
    <lineage>
        <taxon>Bacteria</taxon>
        <taxon>Bacillati</taxon>
        <taxon>Bacillota</taxon>
        <taxon>Clostridia</taxon>
        <taxon>Halanaerobiales</taxon>
        <taxon>Halanaerobiaceae</taxon>
        <taxon>Halanaerobium</taxon>
    </lineage>
</organism>
<accession>M5E011</accession>
<dbReference type="Gene3D" id="2.30.130.110">
    <property type="match status" value="1"/>
</dbReference>
<sequence length="99" mass="11327">MIKISEINILKISEKDNVAVLLSDVSKGDYYIYNDKKYELKEDIKFGHKAALNAIKEDEEIIKYGEIIAYAKEDISAGTWIHNHNIISDRGRLKAGDDR</sequence>
<keyword evidence="4" id="KW-1185">Reference proteome</keyword>
<dbReference type="RefSeq" id="WP_005488357.1">
    <property type="nucleotide sequence ID" value="NZ_CAUI01000010.1"/>
</dbReference>
<dbReference type="InParanoid" id="M5E011"/>
<name>M5E011_9FIRM</name>
<proteinExistence type="predicted"/>
<dbReference type="OrthoDB" id="9804574at2"/>
<protein>
    <submittedName>
        <fullName evidence="3">Putative altronate dehydratase</fullName>
        <ecNumber evidence="3">4.2.1.7</ecNumber>
    </submittedName>
</protein>
<dbReference type="InterPro" id="IPR013974">
    <property type="entry name" value="SAF"/>
</dbReference>
<dbReference type="eggNOG" id="COG2721">
    <property type="taxonomic scope" value="Bacteria"/>
</dbReference>
<dbReference type="STRING" id="1293054.HSACCH_01010"/>
<gene>
    <name evidence="3" type="ORF">HSACCH_01010</name>
</gene>
<evidence type="ECO:0000313" key="3">
    <source>
        <dbReference type="EMBL" id="CCU78945.1"/>
    </source>
</evidence>
<evidence type="ECO:0000256" key="1">
    <source>
        <dbReference type="ARBA" id="ARBA00023239"/>
    </source>
</evidence>
<dbReference type="Proteomes" id="UP000012063">
    <property type="component" value="Unassembled WGS sequence"/>
</dbReference>
<evidence type="ECO:0000313" key="4">
    <source>
        <dbReference type="Proteomes" id="UP000012063"/>
    </source>
</evidence>
<dbReference type="EMBL" id="CAUI01000010">
    <property type="protein sequence ID" value="CCU78945.1"/>
    <property type="molecule type" value="Genomic_DNA"/>
</dbReference>
<dbReference type="SMART" id="SM00858">
    <property type="entry name" value="SAF"/>
    <property type="match status" value="1"/>
</dbReference>
<evidence type="ECO:0000259" key="2">
    <source>
        <dbReference type="SMART" id="SM00858"/>
    </source>
</evidence>
<dbReference type="AlphaFoldDB" id="M5E011"/>
<dbReference type="GO" id="GO:0019698">
    <property type="term" value="P:D-galacturonate catabolic process"/>
    <property type="evidence" value="ECO:0007669"/>
    <property type="project" value="TreeGrafter"/>
</dbReference>
<dbReference type="CDD" id="cd11613">
    <property type="entry name" value="SAF_AH_GD"/>
    <property type="match status" value="1"/>
</dbReference>